<dbReference type="AlphaFoldDB" id="A0A0G0M1W8"/>
<evidence type="ECO:0000313" key="3">
    <source>
        <dbReference type="Proteomes" id="UP000034207"/>
    </source>
</evidence>
<comment type="caution">
    <text evidence="2">The sequence shown here is derived from an EMBL/GenBank/DDBJ whole genome shotgun (WGS) entry which is preliminary data.</text>
</comment>
<dbReference type="GO" id="GO:0016874">
    <property type="term" value="F:ligase activity"/>
    <property type="evidence" value="ECO:0007669"/>
    <property type="project" value="UniProtKB-KW"/>
</dbReference>
<dbReference type="EMBL" id="LBVV01000011">
    <property type="protein sequence ID" value="KKQ94320.1"/>
    <property type="molecule type" value="Genomic_DNA"/>
</dbReference>
<dbReference type="PATRIC" id="fig|1618345.3.peg.713"/>
<sequence>MGLEEYQKKRNFDKTSEPFLGDSETGENAFVIQEHNASSHHFDFRLAMKEDFLDSDKPKGAIVLKSWAIPKTVPVVPGEKRLAVMTEDHPVQYLNFEGEIPKGEYGAGSVKIWDKGDYQVLSQSKNSFKIHLNGKKINGNYALVNAKFTKENQWLIFKVD</sequence>
<proteinExistence type="predicted"/>
<accession>A0A0G0M1W8</accession>
<dbReference type="Proteomes" id="UP000034207">
    <property type="component" value="Unassembled WGS sequence"/>
</dbReference>
<gene>
    <name evidence="2" type="ORF">UT18_C0011G0026</name>
</gene>
<reference evidence="2 3" key="1">
    <citation type="journal article" date="2015" name="Nature">
        <title>rRNA introns, odd ribosomes, and small enigmatic genomes across a large radiation of phyla.</title>
        <authorList>
            <person name="Brown C.T."/>
            <person name="Hug L.A."/>
            <person name="Thomas B.C."/>
            <person name="Sharon I."/>
            <person name="Castelle C.J."/>
            <person name="Singh A."/>
            <person name="Wilkins M.J."/>
            <person name="Williams K.H."/>
            <person name="Banfield J.F."/>
        </authorList>
    </citation>
    <scope>NUCLEOTIDE SEQUENCE [LARGE SCALE GENOMIC DNA]</scope>
</reference>
<dbReference type="PANTHER" id="PTHR39465">
    <property type="entry name" value="DNA LIGASE D, 3'-PHOSPHOESTERASE DOMAIN"/>
    <property type="match status" value="1"/>
</dbReference>
<evidence type="ECO:0000313" key="2">
    <source>
        <dbReference type="EMBL" id="KKQ94320.1"/>
    </source>
</evidence>
<keyword evidence="2" id="KW-0436">Ligase</keyword>
<dbReference type="Pfam" id="PF13298">
    <property type="entry name" value="LigD_N"/>
    <property type="match status" value="1"/>
</dbReference>
<evidence type="ECO:0000259" key="1">
    <source>
        <dbReference type="Pfam" id="PF13298"/>
    </source>
</evidence>
<dbReference type="InterPro" id="IPR014144">
    <property type="entry name" value="LigD_PE_domain"/>
</dbReference>
<dbReference type="NCBIfam" id="TIGR02777">
    <property type="entry name" value="LigD_PE_dom"/>
    <property type="match status" value="1"/>
</dbReference>
<dbReference type="STRING" id="1618345.UT18_C0011G0026"/>
<name>A0A0G0M1W8_UNCC2</name>
<dbReference type="PANTHER" id="PTHR39465:SF1">
    <property type="entry name" value="DNA LIGASE D 3'-PHOSPHOESTERASE DOMAIN-CONTAINING PROTEIN"/>
    <property type="match status" value="1"/>
</dbReference>
<feature type="domain" description="DNA ligase D 3'-phosphoesterase" evidence="1">
    <location>
        <begin position="33"/>
        <end position="144"/>
    </location>
</feature>
<protein>
    <submittedName>
        <fullName evidence="2">Ligase D, 3'-phosphoesterase domain protein</fullName>
    </submittedName>
</protein>
<organism evidence="2 3">
    <name type="scientific">candidate division CPR2 bacterium GW2011_GWC2_39_10</name>
    <dbReference type="NCBI Taxonomy" id="1618345"/>
    <lineage>
        <taxon>Bacteria</taxon>
        <taxon>Bacteria division CPR2</taxon>
    </lineage>
</organism>